<evidence type="ECO:0000313" key="2">
    <source>
        <dbReference type="EMBL" id="WGE09127.1"/>
    </source>
</evidence>
<feature type="transmembrane region" description="Helical" evidence="1">
    <location>
        <begin position="7"/>
        <end position="29"/>
    </location>
</feature>
<name>A0AAJ6AH23_GLAPU</name>
<protein>
    <submittedName>
        <fullName evidence="2">Uncharacterized protein</fullName>
    </submittedName>
</protein>
<keyword evidence="1" id="KW-0812">Transmembrane</keyword>
<gene>
    <name evidence="2" type="ORF">QBL01_07625</name>
</gene>
<organism evidence="2 3">
    <name type="scientific">Glaesserella parasuis</name>
    <name type="common">Haemophilus parasuis</name>
    <dbReference type="NCBI Taxonomy" id="738"/>
    <lineage>
        <taxon>Bacteria</taxon>
        <taxon>Pseudomonadati</taxon>
        <taxon>Pseudomonadota</taxon>
        <taxon>Gammaproteobacteria</taxon>
        <taxon>Pasteurellales</taxon>
        <taxon>Pasteurellaceae</taxon>
        <taxon>Glaesserella</taxon>
    </lineage>
</organism>
<proteinExistence type="predicted"/>
<evidence type="ECO:0000313" key="3">
    <source>
        <dbReference type="Proteomes" id="UP001222296"/>
    </source>
</evidence>
<dbReference type="Proteomes" id="UP001222296">
    <property type="component" value="Chromosome"/>
</dbReference>
<sequence>MTYYIVFIIKVLLCALFCSVLFYALSIIRGINLDFYWFITRFTPILAVTILLAIWHRQQK</sequence>
<evidence type="ECO:0000256" key="1">
    <source>
        <dbReference type="SAM" id="Phobius"/>
    </source>
</evidence>
<feature type="transmembrane region" description="Helical" evidence="1">
    <location>
        <begin position="35"/>
        <end position="55"/>
    </location>
</feature>
<reference evidence="2" key="1">
    <citation type="submission" date="2023-04" db="EMBL/GenBank/DDBJ databases">
        <title>Molecular characterization of the Integrative and Conjugative elements harboring multidrug-resistance gene from Glaesserella (Haemophilus) parasuis.</title>
        <authorList>
            <person name="Che Y."/>
            <person name="Zhou L."/>
        </authorList>
    </citation>
    <scope>NUCLEOTIDE SEQUENCE</scope>
    <source>
        <strain evidence="2">Z44</strain>
    </source>
</reference>
<dbReference type="EMBL" id="CP121769">
    <property type="protein sequence ID" value="WGE09127.1"/>
    <property type="molecule type" value="Genomic_DNA"/>
</dbReference>
<dbReference type="RefSeq" id="WP_160433313.1">
    <property type="nucleotide sequence ID" value="NZ_CP121769.1"/>
</dbReference>
<dbReference type="AlphaFoldDB" id="A0AAJ6AH23"/>
<keyword evidence="1" id="KW-0472">Membrane</keyword>
<keyword evidence="1" id="KW-1133">Transmembrane helix</keyword>
<accession>A0AAJ6AH23</accession>